<dbReference type="PROSITE" id="PS00092">
    <property type="entry name" value="N6_MTASE"/>
    <property type="match status" value="1"/>
</dbReference>
<evidence type="ECO:0000313" key="7">
    <source>
        <dbReference type="Proteomes" id="UP000310639"/>
    </source>
</evidence>
<dbReference type="GO" id="GO:0008170">
    <property type="term" value="F:N-methyltransferase activity"/>
    <property type="evidence" value="ECO:0007669"/>
    <property type="project" value="InterPro"/>
</dbReference>
<dbReference type="InterPro" id="IPR002052">
    <property type="entry name" value="DNA_methylase_N6_adenine_CS"/>
</dbReference>
<dbReference type="Pfam" id="PF01555">
    <property type="entry name" value="N6_N4_Mtase"/>
    <property type="match status" value="1"/>
</dbReference>
<dbReference type="RefSeq" id="WP_138079602.1">
    <property type="nucleotide sequence ID" value="NZ_CP040004.1"/>
</dbReference>
<sequence length="669" mass="76070">MQNHENQNLNQLPSTSPNFRTDLAKKLEELVPEVIADGKVDVVKLKELLAEDAGEPNERFGLFWPGKKQALRAAQEPTTATLRPAKDESKDWDTTNNIFIEGDNLEVLKVLQKQYHNSIKMIYIDPPYNTGKDFVYPDNFKEGLQNYLEFSQQVDEGNKKISTNTETAGRYHSNWLNMMYPRLKLARNLLTDDGVIFISIDGHEYDNLLKLLLEIFGEANYVNTFTWVNNLKGRQISGHGAARTYEYIVCFARKISLVNEFRANAERLKRAMPSVYKGFDYKVQSDKYGDYVLKNELYNSNSAFNEETRPNLVFDIFYNPDTNDIKTFDVNVVPQLDGYVKISPKLNNNGTNKYHAYRWSRDKVISESYNLEFVKVGDNFKIYTKVRDIGDTTVKDVITDINTTHGSSDIAKINLNPKLFDFPKPMTLIYFLAMIGLQGDGIILDFFAGSATTAHAVMQLNAEDGGNRKHIMVQLPEPTDEKSEAFKAGYKKISDIARERINRAGEKIKADFADKLAERDTPLDVGYRTYKLADTNFTKWQSTPTGDLTELQVRLNLMRESSNDNASEEDLLVEVLLKMGLPLTTRTKTVDVDGIHVHQVVTEGDSSDGQPVLYLNEHVKPALEQLRTIITDLAPSKFVILDDAFQGDNQLKTNLVQTCKSYDVELWTA</sequence>
<feature type="domain" description="DNA methylase N-4/N-6" evidence="5">
    <location>
        <begin position="119"/>
        <end position="462"/>
    </location>
</feature>
<dbReference type="GO" id="GO:0032259">
    <property type="term" value="P:methylation"/>
    <property type="evidence" value="ECO:0007669"/>
    <property type="project" value="UniProtKB-KW"/>
</dbReference>
<evidence type="ECO:0000313" key="6">
    <source>
        <dbReference type="EMBL" id="QCT42540.1"/>
    </source>
</evidence>
<evidence type="ECO:0000259" key="5">
    <source>
        <dbReference type="Pfam" id="PF01555"/>
    </source>
</evidence>
<dbReference type="InterPro" id="IPR002941">
    <property type="entry name" value="DNA_methylase_N4/N6"/>
</dbReference>
<keyword evidence="3 6" id="KW-0808">Transferase</keyword>
<dbReference type="EMBL" id="CP040004">
    <property type="protein sequence ID" value="QCT42540.1"/>
    <property type="molecule type" value="Genomic_DNA"/>
</dbReference>
<dbReference type="AlphaFoldDB" id="A0A4P9A3Y6"/>
<dbReference type="OrthoDB" id="9773060at2"/>
<dbReference type="Proteomes" id="UP000310639">
    <property type="component" value="Chromosome"/>
</dbReference>
<organism evidence="6 7">
    <name type="scientific">Candidatus Nanosynbacter featherlites</name>
    <dbReference type="NCBI Taxonomy" id="2572088"/>
    <lineage>
        <taxon>Bacteria</taxon>
        <taxon>Candidatus Saccharimonadota</taxon>
        <taxon>Candidatus Saccharimonadia</taxon>
        <taxon>Candidatus Nanosynbacterales</taxon>
        <taxon>Candidatus Nanosynbacteraceae</taxon>
        <taxon>Candidatus Nanosynbacter</taxon>
    </lineage>
</organism>
<keyword evidence="2 6" id="KW-0489">Methyltransferase</keyword>
<dbReference type="GO" id="GO:0003677">
    <property type="term" value="F:DNA binding"/>
    <property type="evidence" value="ECO:0007669"/>
    <property type="project" value="InterPro"/>
</dbReference>
<evidence type="ECO:0000256" key="2">
    <source>
        <dbReference type="ARBA" id="ARBA00022603"/>
    </source>
</evidence>
<evidence type="ECO:0000256" key="4">
    <source>
        <dbReference type="ARBA" id="ARBA00022691"/>
    </source>
</evidence>
<dbReference type="PIRSF" id="PIRSF015855">
    <property type="entry name" value="TypeIII_Mtase_mKpnI"/>
    <property type="match status" value="1"/>
</dbReference>
<dbReference type="REBASE" id="333823">
    <property type="entry name" value="M.SspBB001I"/>
</dbReference>
<protein>
    <submittedName>
        <fullName evidence="6">Site-specific DNA-methyltransferase</fullName>
    </submittedName>
</protein>
<reference evidence="6 7" key="1">
    <citation type="submission" date="2019-04" db="EMBL/GenBank/DDBJ databases">
        <title>Saccharibacteria TM7 genomes.</title>
        <authorList>
            <person name="Bor B."/>
            <person name="He X."/>
            <person name="Chen T."/>
            <person name="Dewhirst F.E."/>
        </authorList>
    </citation>
    <scope>NUCLEOTIDE SEQUENCE [LARGE SCALE GENOMIC DNA]</scope>
    <source>
        <strain evidence="6 7">BB001</strain>
    </source>
</reference>
<name>A0A4P9A3Y6_9BACT</name>
<dbReference type="KEGG" id="nft:FBF37_03725"/>
<keyword evidence="4" id="KW-0949">S-adenosyl-L-methionine</keyword>
<dbReference type="Gene3D" id="3.40.50.150">
    <property type="entry name" value="Vaccinia Virus protein VP39"/>
    <property type="match status" value="1"/>
</dbReference>
<dbReference type="InterPro" id="IPR002295">
    <property type="entry name" value="N4/N6-MTase_EcoPI_Mod-like"/>
</dbReference>
<dbReference type="SUPFAM" id="SSF53335">
    <property type="entry name" value="S-adenosyl-L-methionine-dependent methyltransferases"/>
    <property type="match status" value="1"/>
</dbReference>
<dbReference type="InterPro" id="IPR029063">
    <property type="entry name" value="SAM-dependent_MTases_sf"/>
</dbReference>
<keyword evidence="7" id="KW-1185">Reference proteome</keyword>
<comment type="similarity">
    <text evidence="1">Belongs to the N(4)/N(6)-methyltransferase family.</text>
</comment>
<accession>A0A4P9A3Y6</accession>
<proteinExistence type="inferred from homology"/>
<dbReference type="PRINTS" id="PR00506">
    <property type="entry name" value="D21N6MTFRASE"/>
</dbReference>
<evidence type="ECO:0000256" key="3">
    <source>
        <dbReference type="ARBA" id="ARBA00022679"/>
    </source>
</evidence>
<evidence type="ECO:0000256" key="1">
    <source>
        <dbReference type="ARBA" id="ARBA00006594"/>
    </source>
</evidence>
<gene>
    <name evidence="6" type="ORF">FBF37_03725</name>
</gene>